<reference evidence="7" key="1">
    <citation type="submission" date="2022-04" db="EMBL/GenBank/DDBJ databases">
        <title>A functionally conserved STORR gene fusion in Papaver species that diverged 16.8 million years ago.</title>
        <authorList>
            <person name="Catania T."/>
        </authorList>
    </citation>
    <scope>NUCLEOTIDE SEQUENCE</scope>
    <source>
        <strain evidence="7">S-188037</strain>
    </source>
</reference>
<organism evidence="7 8">
    <name type="scientific">Papaver atlanticum</name>
    <dbReference type="NCBI Taxonomy" id="357466"/>
    <lineage>
        <taxon>Eukaryota</taxon>
        <taxon>Viridiplantae</taxon>
        <taxon>Streptophyta</taxon>
        <taxon>Embryophyta</taxon>
        <taxon>Tracheophyta</taxon>
        <taxon>Spermatophyta</taxon>
        <taxon>Magnoliopsida</taxon>
        <taxon>Ranunculales</taxon>
        <taxon>Papaveraceae</taxon>
        <taxon>Papaveroideae</taxon>
        <taxon>Papaver</taxon>
    </lineage>
</organism>
<dbReference type="EMBL" id="JAJJMB010004448">
    <property type="protein sequence ID" value="KAI3942928.1"/>
    <property type="molecule type" value="Genomic_DNA"/>
</dbReference>
<evidence type="ECO:0000313" key="8">
    <source>
        <dbReference type="Proteomes" id="UP001202328"/>
    </source>
</evidence>
<dbReference type="Proteomes" id="UP001202328">
    <property type="component" value="Unassembled WGS sequence"/>
</dbReference>
<proteinExistence type="predicted"/>
<dbReference type="AlphaFoldDB" id="A0AAD4XQA8"/>
<dbReference type="Pfam" id="PF08216">
    <property type="entry name" value="CTNNBL"/>
    <property type="match status" value="1"/>
</dbReference>
<dbReference type="PANTHER" id="PTHR14978:SF0">
    <property type="entry name" value="BETA-CATENIN-LIKE PROTEIN 1"/>
    <property type="match status" value="1"/>
</dbReference>
<keyword evidence="2" id="KW-0597">Phosphoprotein</keyword>
<evidence type="ECO:0000256" key="3">
    <source>
        <dbReference type="ARBA" id="ARBA00022737"/>
    </source>
</evidence>
<comment type="subcellular location">
    <subcellularLocation>
        <location evidence="1">Nucleus</location>
    </subcellularLocation>
</comment>
<feature type="domain" description="Beta-catenin-like protein 1 N-terminal" evidence="6">
    <location>
        <begin position="14"/>
        <end position="178"/>
    </location>
</feature>
<evidence type="ECO:0000256" key="1">
    <source>
        <dbReference type="ARBA" id="ARBA00004123"/>
    </source>
</evidence>
<dbReference type="InterPro" id="IPR013180">
    <property type="entry name" value="CTNNBL1_N"/>
</dbReference>
<accession>A0AAD4XQA8</accession>
<keyword evidence="8" id="KW-1185">Reference proteome</keyword>
<evidence type="ECO:0000256" key="5">
    <source>
        <dbReference type="ARBA" id="ARBA00023242"/>
    </source>
</evidence>
<dbReference type="InterPro" id="IPR039678">
    <property type="entry name" value="CTNNBL1"/>
</dbReference>
<gene>
    <name evidence="7" type="ORF">MKW98_005440</name>
</gene>
<name>A0AAD4XQA8_9MAGN</name>
<evidence type="ECO:0000256" key="4">
    <source>
        <dbReference type="ARBA" id="ARBA00023054"/>
    </source>
</evidence>
<dbReference type="InterPro" id="IPR011989">
    <property type="entry name" value="ARM-like"/>
</dbReference>
<comment type="caution">
    <text evidence="7">The sequence shown here is derived from an EMBL/GenBank/DDBJ whole genome shotgun (WGS) entry which is preliminary data.</text>
</comment>
<evidence type="ECO:0000313" key="7">
    <source>
        <dbReference type="EMBL" id="KAI3942928.1"/>
    </source>
</evidence>
<dbReference type="Gene3D" id="1.25.10.10">
    <property type="entry name" value="Leucine-rich Repeat Variant"/>
    <property type="match status" value="1"/>
</dbReference>
<protein>
    <recommendedName>
        <fullName evidence="6">Beta-catenin-like protein 1 N-terminal domain-containing protein</fullName>
    </recommendedName>
</protein>
<dbReference type="PANTHER" id="PTHR14978">
    <property type="entry name" value="BETA-CATENIN-LIKE PROTEIN 1 NUCLEAR ASSOCIATED PROTEIN"/>
    <property type="match status" value="1"/>
</dbReference>
<keyword evidence="3" id="KW-0677">Repeat</keyword>
<evidence type="ECO:0000256" key="2">
    <source>
        <dbReference type="ARBA" id="ARBA00022553"/>
    </source>
</evidence>
<sequence>IKLGGMNVKLAVVKTLLPYASSTCYPSFLEKDMLNHLCDCLYWLLEPVPNEWMFPDAEGVELMVSIIKNEYLVYFHRYAIEMLKIALTTCKKFVDAAFPTSMGESFSSDMLIEGENEGHLIISLLAILCGCIGEDARIDSVLVQYMVNNLEIIAWLMDLYNRYSSKVIAVESELENQKLIVNVLGHLWHSMGMMTTNQKKRKRE</sequence>
<keyword evidence="4" id="KW-0175">Coiled coil</keyword>
<keyword evidence="5" id="KW-0539">Nucleus</keyword>
<feature type="non-terminal residue" evidence="7">
    <location>
        <position position="1"/>
    </location>
</feature>
<evidence type="ECO:0000259" key="6">
    <source>
        <dbReference type="Pfam" id="PF08216"/>
    </source>
</evidence>
<dbReference type="GO" id="GO:0005681">
    <property type="term" value="C:spliceosomal complex"/>
    <property type="evidence" value="ECO:0007669"/>
    <property type="project" value="TreeGrafter"/>
</dbReference>